<keyword evidence="3" id="KW-1003">Cell membrane</keyword>
<keyword evidence="5" id="KW-0677">Repeat</keyword>
<evidence type="ECO:0000256" key="5">
    <source>
        <dbReference type="ARBA" id="ARBA00022737"/>
    </source>
</evidence>
<evidence type="ECO:0000256" key="3">
    <source>
        <dbReference type="ARBA" id="ARBA00022475"/>
    </source>
</evidence>
<dbReference type="Pfam" id="PF00005">
    <property type="entry name" value="ABC_tran"/>
    <property type="match status" value="2"/>
</dbReference>
<keyword evidence="6" id="KW-0547">Nucleotide-binding</keyword>
<dbReference type="SMART" id="SM00382">
    <property type="entry name" value="AAA"/>
    <property type="match status" value="2"/>
</dbReference>
<dbReference type="Proteomes" id="UP000236569">
    <property type="component" value="Unassembled WGS sequence"/>
</dbReference>
<dbReference type="InterPro" id="IPR050107">
    <property type="entry name" value="ABC_carbohydrate_import_ATPase"/>
</dbReference>
<comment type="caution">
    <text evidence="11">The sequence shown here is derived from an EMBL/GenBank/DDBJ whole genome shotgun (WGS) entry which is preliminary data.</text>
</comment>
<keyword evidence="12" id="KW-1185">Reference proteome</keyword>
<dbReference type="InterPro" id="IPR003593">
    <property type="entry name" value="AAA+_ATPase"/>
</dbReference>
<dbReference type="FunFam" id="3.40.50.300:FF:000127">
    <property type="entry name" value="Ribose import ATP-binding protein RbsA"/>
    <property type="match status" value="1"/>
</dbReference>
<keyword evidence="4" id="KW-0762">Sugar transport</keyword>
<dbReference type="CDD" id="cd03215">
    <property type="entry name" value="ABC_Carb_Monos_II"/>
    <property type="match status" value="1"/>
</dbReference>
<evidence type="ECO:0000256" key="1">
    <source>
        <dbReference type="ARBA" id="ARBA00004202"/>
    </source>
</evidence>
<gene>
    <name evidence="11" type="ORF">DAERI_070182</name>
</gene>
<dbReference type="PANTHER" id="PTHR43790:SF3">
    <property type="entry name" value="D-ALLOSE IMPORT ATP-BINDING PROTEIN ALSA-RELATED"/>
    <property type="match status" value="1"/>
</dbReference>
<protein>
    <submittedName>
        <fullName evidence="11">ABC transporter-like protein</fullName>
    </submittedName>
</protein>
<dbReference type="PANTHER" id="PTHR43790">
    <property type="entry name" value="CARBOHYDRATE TRANSPORT ATP-BINDING PROTEIN MG119-RELATED"/>
    <property type="match status" value="1"/>
</dbReference>
<keyword evidence="2" id="KW-0813">Transport</keyword>
<dbReference type="InterPro" id="IPR027417">
    <property type="entry name" value="P-loop_NTPase"/>
</dbReference>
<reference evidence="12" key="1">
    <citation type="submission" date="2018-01" db="EMBL/GenBank/DDBJ databases">
        <title>Draft Genome Sequence of the Radioresistant Bacterium Deinococcus aerius TR0125, Isolated from the Higher Atmosphere above Japan.</title>
        <authorList>
            <person name="Satoh K."/>
            <person name="Arai H."/>
            <person name="Sanzen T."/>
            <person name="Kawaguchi Y."/>
            <person name="Hayashi H."/>
            <person name="Yokobori S."/>
            <person name="Yamagishi A."/>
            <person name="Oono Y."/>
            <person name="Narumi I."/>
        </authorList>
    </citation>
    <scope>NUCLEOTIDE SEQUENCE [LARGE SCALE GENOMIC DNA]</scope>
    <source>
        <strain evidence="12">TR0125</strain>
    </source>
</reference>
<keyword evidence="9" id="KW-0472">Membrane</keyword>
<dbReference type="GO" id="GO:0005524">
    <property type="term" value="F:ATP binding"/>
    <property type="evidence" value="ECO:0007669"/>
    <property type="project" value="UniProtKB-KW"/>
</dbReference>
<evidence type="ECO:0000256" key="8">
    <source>
        <dbReference type="ARBA" id="ARBA00022967"/>
    </source>
</evidence>
<accession>A0A2I9CW26</accession>
<evidence type="ECO:0000256" key="4">
    <source>
        <dbReference type="ARBA" id="ARBA00022597"/>
    </source>
</evidence>
<proteinExistence type="predicted"/>
<sequence>MTDPQPILSLRKASKSFGPVRALTDVSLDLYPGEAHALLGENGAGKSTLVKILAGVHRADGGELLVDGQPRTFHNPAAARDAGVAVIYQEPTLFPDLSVAENVLMGRQPLGPGGRIDVRRMREGVAGILRDLGVALDPARVVRGLSIADQQLVEIAKALSLNARVLVMDEPTAALTLQETERLFRVVGQLRARGATILFITHRLEEVFAQCQRVTILRDGAWVSSGPIREYDPDRVVRQMVGRHLTDLYPRGEAHPGETVLDVRHLTQPGLFHDVSFSVRAGEIVALAGLVGAGRSEVARAIFGIDPRTSGEVRVGGQVIPPLDPRAAMAAGLGLVPEDRRQQGLVMDLSIERNANLAILGRLRRGLLMDRSAEARNASDWTSKLRLKAHRLTDAVSTLSGGNQQKVVLAKWLATNPRALIVDEPTRGIDVGAKAEVHRTLAELAASGLAVLMISSDLPEVLGMADRILVMREGELVGEVGHAGADEEGVMRLATGQRQAVPVGGAA</sequence>
<feature type="domain" description="ABC transporter" evidence="10">
    <location>
        <begin position="243"/>
        <end position="498"/>
    </location>
</feature>
<dbReference type="GO" id="GO:0016887">
    <property type="term" value="F:ATP hydrolysis activity"/>
    <property type="evidence" value="ECO:0007669"/>
    <property type="project" value="InterPro"/>
</dbReference>
<comment type="subcellular location">
    <subcellularLocation>
        <location evidence="1">Cell membrane</location>
        <topology evidence="1">Peripheral membrane protein</topology>
    </subcellularLocation>
</comment>
<name>A0A2I9CW26_9DEIO</name>
<dbReference type="EMBL" id="BFAG01000007">
    <property type="protein sequence ID" value="GBF06184.1"/>
    <property type="molecule type" value="Genomic_DNA"/>
</dbReference>
<evidence type="ECO:0000259" key="10">
    <source>
        <dbReference type="PROSITE" id="PS50893"/>
    </source>
</evidence>
<evidence type="ECO:0000256" key="2">
    <source>
        <dbReference type="ARBA" id="ARBA00022448"/>
    </source>
</evidence>
<dbReference type="InterPro" id="IPR003439">
    <property type="entry name" value="ABC_transporter-like_ATP-bd"/>
</dbReference>
<dbReference type="InterPro" id="IPR017871">
    <property type="entry name" value="ABC_transporter-like_CS"/>
</dbReference>
<dbReference type="PROSITE" id="PS50893">
    <property type="entry name" value="ABC_TRANSPORTER_2"/>
    <property type="match status" value="2"/>
</dbReference>
<feature type="domain" description="ABC transporter" evidence="10">
    <location>
        <begin position="8"/>
        <end position="244"/>
    </location>
</feature>
<keyword evidence="8" id="KW-1278">Translocase</keyword>
<evidence type="ECO:0000313" key="12">
    <source>
        <dbReference type="Proteomes" id="UP000236569"/>
    </source>
</evidence>
<evidence type="ECO:0000256" key="7">
    <source>
        <dbReference type="ARBA" id="ARBA00022840"/>
    </source>
</evidence>
<evidence type="ECO:0000256" key="9">
    <source>
        <dbReference type="ARBA" id="ARBA00023136"/>
    </source>
</evidence>
<dbReference type="PROSITE" id="PS00211">
    <property type="entry name" value="ABC_TRANSPORTER_1"/>
    <property type="match status" value="1"/>
</dbReference>
<organism evidence="11 12">
    <name type="scientific">Deinococcus aerius</name>
    <dbReference type="NCBI Taxonomy" id="200253"/>
    <lineage>
        <taxon>Bacteria</taxon>
        <taxon>Thermotogati</taxon>
        <taxon>Deinococcota</taxon>
        <taxon>Deinococci</taxon>
        <taxon>Deinococcales</taxon>
        <taxon>Deinococcaceae</taxon>
        <taxon>Deinococcus</taxon>
    </lineage>
</organism>
<dbReference type="AlphaFoldDB" id="A0A2I9CW26"/>
<dbReference type="GO" id="GO:0005886">
    <property type="term" value="C:plasma membrane"/>
    <property type="evidence" value="ECO:0007669"/>
    <property type="project" value="UniProtKB-SubCell"/>
</dbReference>
<evidence type="ECO:0000313" key="11">
    <source>
        <dbReference type="EMBL" id="GBF06184.1"/>
    </source>
</evidence>
<dbReference type="Gene3D" id="3.40.50.300">
    <property type="entry name" value="P-loop containing nucleotide triphosphate hydrolases"/>
    <property type="match status" value="2"/>
</dbReference>
<keyword evidence="7" id="KW-0067">ATP-binding</keyword>
<dbReference type="RefSeq" id="WP_235610351.1">
    <property type="nucleotide sequence ID" value="NZ_BFAG01000007.1"/>
</dbReference>
<evidence type="ECO:0000256" key="6">
    <source>
        <dbReference type="ARBA" id="ARBA00022741"/>
    </source>
</evidence>
<dbReference type="CDD" id="cd03216">
    <property type="entry name" value="ABC_Carb_Monos_I"/>
    <property type="match status" value="1"/>
</dbReference>
<dbReference type="SUPFAM" id="SSF52540">
    <property type="entry name" value="P-loop containing nucleoside triphosphate hydrolases"/>
    <property type="match status" value="2"/>
</dbReference>